<accession>A0ABV5YNV9</accession>
<sequence length="122" mass="12950">MTIEVGSPGSRSSISARRSRTGRASPSTRVETRPLDRGDLDRQAAAGHLPADVEQPHDPQPNGIGERPQDRTHVAIVAAGRLITVFAPASAPPPDLPGACWSPRSPSATRRQRPATDSPHAR</sequence>
<comment type="caution">
    <text evidence="2">The sequence shown here is derived from an EMBL/GenBank/DDBJ whole genome shotgun (WGS) entry which is preliminary data.</text>
</comment>
<dbReference type="Proteomes" id="UP001589627">
    <property type="component" value="Unassembled WGS sequence"/>
</dbReference>
<reference evidence="2 3" key="1">
    <citation type="submission" date="2024-09" db="EMBL/GenBank/DDBJ databases">
        <authorList>
            <person name="Sun Q."/>
            <person name="Mori K."/>
        </authorList>
    </citation>
    <scope>NUCLEOTIDE SEQUENCE [LARGE SCALE GENOMIC DNA]</scope>
    <source>
        <strain evidence="2 3">TBRC 0563</strain>
    </source>
</reference>
<evidence type="ECO:0000313" key="2">
    <source>
        <dbReference type="EMBL" id="MFB9836725.1"/>
    </source>
</evidence>
<organism evidence="2 3">
    <name type="scientific">Actinoallomurus acaciae</name>
    <dbReference type="NCBI Taxonomy" id="502577"/>
    <lineage>
        <taxon>Bacteria</taxon>
        <taxon>Bacillati</taxon>
        <taxon>Actinomycetota</taxon>
        <taxon>Actinomycetes</taxon>
        <taxon>Streptosporangiales</taxon>
        <taxon>Thermomonosporaceae</taxon>
        <taxon>Actinoallomurus</taxon>
    </lineage>
</organism>
<protein>
    <submittedName>
        <fullName evidence="2">Uncharacterized protein</fullName>
    </submittedName>
</protein>
<feature type="region of interest" description="Disordered" evidence="1">
    <location>
        <begin position="1"/>
        <end position="72"/>
    </location>
</feature>
<keyword evidence="3" id="KW-1185">Reference proteome</keyword>
<name>A0ABV5YNV9_9ACTN</name>
<evidence type="ECO:0000313" key="3">
    <source>
        <dbReference type="Proteomes" id="UP001589627"/>
    </source>
</evidence>
<dbReference type="RefSeq" id="WP_378209526.1">
    <property type="nucleotide sequence ID" value="NZ_JBHLZP010000305.1"/>
</dbReference>
<evidence type="ECO:0000256" key="1">
    <source>
        <dbReference type="SAM" id="MobiDB-lite"/>
    </source>
</evidence>
<feature type="compositionally biased region" description="Low complexity" evidence="1">
    <location>
        <begin position="7"/>
        <end position="29"/>
    </location>
</feature>
<gene>
    <name evidence="2" type="ORF">ACFFNX_31580</name>
</gene>
<proteinExistence type="predicted"/>
<feature type="compositionally biased region" description="Basic and acidic residues" evidence="1">
    <location>
        <begin position="30"/>
        <end position="42"/>
    </location>
</feature>
<dbReference type="EMBL" id="JBHLZP010000305">
    <property type="protein sequence ID" value="MFB9836725.1"/>
    <property type="molecule type" value="Genomic_DNA"/>
</dbReference>
<feature type="region of interest" description="Disordered" evidence="1">
    <location>
        <begin position="88"/>
        <end position="122"/>
    </location>
</feature>